<comment type="caution">
    <text evidence="5">The sequence shown here is derived from an EMBL/GenBank/DDBJ whole genome shotgun (WGS) entry which is preliminary data.</text>
</comment>
<feature type="signal peptide" evidence="3">
    <location>
        <begin position="1"/>
        <end position="23"/>
    </location>
</feature>
<dbReference type="InterPro" id="IPR002168">
    <property type="entry name" value="Lipase_GDXG_HIS_AS"/>
</dbReference>
<evidence type="ECO:0000313" key="5">
    <source>
        <dbReference type="EMBL" id="KMT65410.1"/>
    </source>
</evidence>
<sequence>MIKIFQLANLATVLTALCLNAFAYEVNDSYTVSQRYEKYKKLQPDLVLPKLELNQGAQMYFDLRYAKEGKRELHLDIFRPASKSNELKPAIVLIHGGGWMSGNKSHMYGLAIKLANMGYVTIPVEYRLSPESTYPTGLRDINRAISWVKQNAHSYNINPKLVAIAGGSSGGQMAALLATTSQTGLYKNDTDNTDLFAVIVLDGVIDFTDPLALLYENKKAGHSAAALWLGGSYQELPHIWRQASALTHVSNKTPAMLYLSSGQLRFQAGRENLFKALDKFKIAHKTYFYNDVIHTFWLFEPWLSDSVGKIDQFLQQQISLIKGS</sequence>
<dbReference type="AlphaFoldDB" id="A0A0J8GRG1"/>
<keyword evidence="6" id="KW-1185">Reference proteome</keyword>
<dbReference type="PANTHER" id="PTHR48081:SF13">
    <property type="entry name" value="ALPHA_BETA HYDROLASE"/>
    <property type="match status" value="1"/>
</dbReference>
<dbReference type="PATRIC" id="fig|1513271.3.peg.1749"/>
<dbReference type="InterPro" id="IPR049492">
    <property type="entry name" value="BD-FAE-like_dom"/>
</dbReference>
<dbReference type="STRING" id="1513271.XM47_08585"/>
<dbReference type="Proteomes" id="UP000037600">
    <property type="component" value="Unassembled WGS sequence"/>
</dbReference>
<dbReference type="PROSITE" id="PS01173">
    <property type="entry name" value="LIPASE_GDXG_HIS"/>
    <property type="match status" value="1"/>
</dbReference>
<dbReference type="InterPro" id="IPR029058">
    <property type="entry name" value="AB_hydrolase_fold"/>
</dbReference>
<keyword evidence="2" id="KW-0378">Hydrolase</keyword>
<dbReference type="SUPFAM" id="SSF53474">
    <property type="entry name" value="alpha/beta-Hydrolases"/>
    <property type="match status" value="1"/>
</dbReference>
<reference evidence="5 6" key="1">
    <citation type="submission" date="2015-04" db="EMBL/GenBank/DDBJ databases">
        <title>Draft Genome Sequence of the Novel Agar-Digesting Marine Bacterium Q1.</title>
        <authorList>
            <person name="Li Y."/>
            <person name="Li D."/>
            <person name="Chen G."/>
            <person name="Du Z."/>
        </authorList>
    </citation>
    <scope>NUCLEOTIDE SEQUENCE [LARGE SCALE GENOMIC DNA]</scope>
    <source>
        <strain evidence="5 6">Q1</strain>
    </source>
</reference>
<dbReference type="InterPro" id="IPR050300">
    <property type="entry name" value="GDXG_lipolytic_enzyme"/>
</dbReference>
<dbReference type="EMBL" id="LAZL01000011">
    <property type="protein sequence ID" value="KMT65410.1"/>
    <property type="molecule type" value="Genomic_DNA"/>
</dbReference>
<name>A0A0J8GRG1_9ALTE</name>
<protein>
    <recommendedName>
        <fullName evidence="4">BD-FAE-like domain-containing protein</fullName>
    </recommendedName>
</protein>
<feature type="domain" description="BD-FAE-like" evidence="4">
    <location>
        <begin position="75"/>
        <end position="257"/>
    </location>
</feature>
<dbReference type="PANTHER" id="PTHR48081">
    <property type="entry name" value="AB HYDROLASE SUPERFAMILY PROTEIN C4A8.06C"/>
    <property type="match status" value="1"/>
</dbReference>
<dbReference type="GO" id="GO:0016787">
    <property type="term" value="F:hydrolase activity"/>
    <property type="evidence" value="ECO:0007669"/>
    <property type="project" value="UniProtKB-KW"/>
</dbReference>
<evidence type="ECO:0000256" key="3">
    <source>
        <dbReference type="SAM" id="SignalP"/>
    </source>
</evidence>
<keyword evidence="3" id="KW-0732">Signal</keyword>
<organism evidence="5 6">
    <name type="scientific">Catenovulum maritimum</name>
    <dbReference type="NCBI Taxonomy" id="1513271"/>
    <lineage>
        <taxon>Bacteria</taxon>
        <taxon>Pseudomonadati</taxon>
        <taxon>Pseudomonadota</taxon>
        <taxon>Gammaproteobacteria</taxon>
        <taxon>Alteromonadales</taxon>
        <taxon>Alteromonadaceae</taxon>
        <taxon>Catenovulum</taxon>
    </lineage>
</organism>
<evidence type="ECO:0000256" key="1">
    <source>
        <dbReference type="ARBA" id="ARBA00010515"/>
    </source>
</evidence>
<evidence type="ECO:0000259" key="4">
    <source>
        <dbReference type="Pfam" id="PF20434"/>
    </source>
</evidence>
<feature type="chain" id="PRO_5005298912" description="BD-FAE-like domain-containing protein" evidence="3">
    <location>
        <begin position="24"/>
        <end position="324"/>
    </location>
</feature>
<dbReference type="Pfam" id="PF20434">
    <property type="entry name" value="BD-FAE"/>
    <property type="match status" value="1"/>
</dbReference>
<evidence type="ECO:0000256" key="2">
    <source>
        <dbReference type="ARBA" id="ARBA00022801"/>
    </source>
</evidence>
<dbReference type="Gene3D" id="3.40.50.1820">
    <property type="entry name" value="alpha/beta hydrolase"/>
    <property type="match status" value="1"/>
</dbReference>
<evidence type="ECO:0000313" key="6">
    <source>
        <dbReference type="Proteomes" id="UP000037600"/>
    </source>
</evidence>
<dbReference type="RefSeq" id="WP_048691650.1">
    <property type="nucleotide sequence ID" value="NZ_KQ130488.1"/>
</dbReference>
<comment type="similarity">
    <text evidence="1">Belongs to the 'GDXG' lipolytic enzyme family.</text>
</comment>
<accession>A0A0J8GRG1</accession>
<proteinExistence type="inferred from homology"/>
<gene>
    <name evidence="5" type="ORF">XM47_08585</name>
</gene>